<dbReference type="EMBL" id="JAECZB010000031">
    <property type="protein sequence ID" value="MBH8553402.1"/>
    <property type="molecule type" value="Genomic_DNA"/>
</dbReference>
<dbReference type="RefSeq" id="WP_214439687.1">
    <property type="nucleotide sequence ID" value="NZ_JAECZB010000031.1"/>
</dbReference>
<keyword evidence="2" id="KW-1185">Reference proteome</keyword>
<evidence type="ECO:0000313" key="2">
    <source>
        <dbReference type="Proteomes" id="UP000599391"/>
    </source>
</evidence>
<protein>
    <submittedName>
        <fullName evidence="1">Uncharacterized protein</fullName>
    </submittedName>
</protein>
<reference evidence="1 2" key="1">
    <citation type="journal article" date="2021" name="Int. J. Syst. Evol. Microbiol.">
        <title>Amazonocrinis nigriterrae gen. nov., sp. nov., Atlanticothrix silvestris gen. nov., sp. nov. and Dendronalium phyllosphericum gen. nov., sp. nov., nostocacean cyanobacteria from Brazilian environments.</title>
        <authorList>
            <person name="Alvarenga D.O."/>
            <person name="Andreote A.P.D."/>
            <person name="Branco L.H.Z."/>
            <person name="Delbaje E."/>
            <person name="Cruz R.B."/>
            <person name="Varani A.M."/>
            <person name="Fiore M.F."/>
        </authorList>
    </citation>
    <scope>NUCLEOTIDE SEQUENCE [LARGE SCALE GENOMIC DNA]</scope>
    <source>
        <strain evidence="1 2">CENA357</strain>
    </source>
</reference>
<gene>
    <name evidence="1" type="ORF">I8751_13660</name>
</gene>
<dbReference type="Proteomes" id="UP000599391">
    <property type="component" value="Unassembled WGS sequence"/>
</dbReference>
<comment type="caution">
    <text evidence="1">The sequence shown here is derived from an EMBL/GenBank/DDBJ whole genome shotgun (WGS) entry which is preliminary data.</text>
</comment>
<proteinExistence type="predicted"/>
<evidence type="ECO:0000313" key="1">
    <source>
        <dbReference type="EMBL" id="MBH8553402.1"/>
    </source>
</evidence>
<organism evidence="1 2">
    <name type="scientific">Atlanticothrix silvestris CENA357</name>
    <dbReference type="NCBI Taxonomy" id="1725252"/>
    <lineage>
        <taxon>Bacteria</taxon>
        <taxon>Bacillati</taxon>
        <taxon>Cyanobacteriota</taxon>
        <taxon>Cyanophyceae</taxon>
        <taxon>Nostocales</taxon>
        <taxon>Nodulariaceae</taxon>
        <taxon>Atlanticothrix</taxon>
        <taxon>Atlanticothrix silvestris</taxon>
    </lineage>
</organism>
<dbReference type="AlphaFoldDB" id="A0A8J7L5T0"/>
<sequence>MKEQIHWTEIFGNPLRFGLHPAMLTERGYRLKTVVPIKGESKKDKFPVEVLFDESYVIAHLSRILEQLQPQKYNDFQAVVSKAYAHWNEKKKNNKE</sequence>
<accession>A0A8J7L5T0</accession>
<name>A0A8J7L5T0_9CYAN</name>